<gene>
    <name evidence="1" type="ORF">RCOM_2019980</name>
</gene>
<dbReference type="Proteomes" id="UP000008311">
    <property type="component" value="Unassembled WGS sequence"/>
</dbReference>
<protein>
    <submittedName>
        <fullName evidence="1">Uncharacterized protein</fullName>
    </submittedName>
</protein>
<evidence type="ECO:0000313" key="1">
    <source>
        <dbReference type="EMBL" id="EEF22072.1"/>
    </source>
</evidence>
<proteinExistence type="predicted"/>
<reference evidence="2" key="1">
    <citation type="journal article" date="2010" name="Nat. Biotechnol.">
        <title>Draft genome sequence of the oilseed species Ricinus communis.</title>
        <authorList>
            <person name="Chan A.P."/>
            <person name="Crabtree J."/>
            <person name="Zhao Q."/>
            <person name="Lorenzi H."/>
            <person name="Orvis J."/>
            <person name="Puiu D."/>
            <person name="Melake-Berhan A."/>
            <person name="Jones K.M."/>
            <person name="Redman J."/>
            <person name="Chen G."/>
            <person name="Cahoon E.B."/>
            <person name="Gedil M."/>
            <person name="Stanke M."/>
            <person name="Haas B.J."/>
            <person name="Wortman J.R."/>
            <person name="Fraser-Liggett C.M."/>
            <person name="Ravel J."/>
            <person name="Rabinowicz P.D."/>
        </authorList>
    </citation>
    <scope>NUCLEOTIDE SEQUENCE [LARGE SCALE GENOMIC DNA]</scope>
    <source>
        <strain evidence="2">cv. Hale</strain>
    </source>
</reference>
<name>B9TPZ1_RICCO</name>
<feature type="non-terminal residue" evidence="1">
    <location>
        <position position="1"/>
    </location>
</feature>
<evidence type="ECO:0000313" key="2">
    <source>
        <dbReference type="Proteomes" id="UP000008311"/>
    </source>
</evidence>
<dbReference type="EMBL" id="EQ997452">
    <property type="protein sequence ID" value="EEF22072.1"/>
    <property type="molecule type" value="Genomic_DNA"/>
</dbReference>
<accession>B9TPZ1</accession>
<sequence>AARLPFGTQQAENHHILVAAIDEEGLAQRAFGLEAAFLGDPYRWHVLRRRQQLKAMVLVNVE</sequence>
<organism evidence="1 2">
    <name type="scientific">Ricinus communis</name>
    <name type="common">Castor bean</name>
    <dbReference type="NCBI Taxonomy" id="3988"/>
    <lineage>
        <taxon>Eukaryota</taxon>
        <taxon>Viridiplantae</taxon>
        <taxon>Streptophyta</taxon>
        <taxon>Embryophyta</taxon>
        <taxon>Tracheophyta</taxon>
        <taxon>Spermatophyta</taxon>
        <taxon>Magnoliopsida</taxon>
        <taxon>eudicotyledons</taxon>
        <taxon>Gunneridae</taxon>
        <taxon>Pentapetalae</taxon>
        <taxon>rosids</taxon>
        <taxon>fabids</taxon>
        <taxon>Malpighiales</taxon>
        <taxon>Euphorbiaceae</taxon>
        <taxon>Acalyphoideae</taxon>
        <taxon>Acalypheae</taxon>
        <taxon>Ricinus</taxon>
    </lineage>
</organism>
<dbReference type="InParanoid" id="B9TPZ1"/>
<dbReference type="AlphaFoldDB" id="B9TPZ1"/>
<keyword evidence="2" id="KW-1185">Reference proteome</keyword>